<name>A0A9P6NXF1_9BASI</name>
<organism evidence="1 2">
    <name type="scientific">Cronartium quercuum f. sp. fusiforme G11</name>
    <dbReference type="NCBI Taxonomy" id="708437"/>
    <lineage>
        <taxon>Eukaryota</taxon>
        <taxon>Fungi</taxon>
        <taxon>Dikarya</taxon>
        <taxon>Basidiomycota</taxon>
        <taxon>Pucciniomycotina</taxon>
        <taxon>Pucciniomycetes</taxon>
        <taxon>Pucciniales</taxon>
        <taxon>Coleosporiaceae</taxon>
        <taxon>Cronartium</taxon>
    </lineage>
</organism>
<proteinExistence type="predicted"/>
<comment type="caution">
    <text evidence="1">The sequence shown here is derived from an EMBL/GenBank/DDBJ whole genome shotgun (WGS) entry which is preliminary data.</text>
</comment>
<evidence type="ECO:0000313" key="2">
    <source>
        <dbReference type="Proteomes" id="UP000886653"/>
    </source>
</evidence>
<dbReference type="AlphaFoldDB" id="A0A9P6NXF1"/>
<sequence>MSNLPQTLSFSAPNGSIPLNTDLAAVGAPTGLAITFYDNRPQVGTAHLSAVIHYIHMTVKYPNGTTINSEGLGSASLAPTSEADCTWSPSTEIHTSIWRFDQLGKYTSTIDTEFTVVEPSAGAPLTNLGSVTESWEPQPVGMALFSNIPDPATQAKSSSTGKACCPATNYGMFISLACGLSLAYFHF</sequence>
<gene>
    <name evidence="1" type="ORF">CROQUDRAFT_103854</name>
</gene>
<evidence type="ECO:0000313" key="1">
    <source>
        <dbReference type="EMBL" id="KAG0151291.1"/>
    </source>
</evidence>
<dbReference type="EMBL" id="MU167214">
    <property type="protein sequence ID" value="KAG0151291.1"/>
    <property type="molecule type" value="Genomic_DNA"/>
</dbReference>
<reference evidence="1" key="1">
    <citation type="submission" date="2013-11" db="EMBL/GenBank/DDBJ databases">
        <title>Genome sequence of the fusiform rust pathogen reveals effectors for host alternation and coevolution with pine.</title>
        <authorList>
            <consortium name="DOE Joint Genome Institute"/>
            <person name="Smith K."/>
            <person name="Pendleton A."/>
            <person name="Kubisiak T."/>
            <person name="Anderson C."/>
            <person name="Salamov A."/>
            <person name="Aerts A."/>
            <person name="Riley R."/>
            <person name="Clum A."/>
            <person name="Lindquist E."/>
            <person name="Ence D."/>
            <person name="Campbell M."/>
            <person name="Kronenberg Z."/>
            <person name="Feau N."/>
            <person name="Dhillon B."/>
            <person name="Hamelin R."/>
            <person name="Burleigh J."/>
            <person name="Smith J."/>
            <person name="Yandell M."/>
            <person name="Nelson C."/>
            <person name="Grigoriev I."/>
            <person name="Davis J."/>
        </authorList>
    </citation>
    <scope>NUCLEOTIDE SEQUENCE</scope>
    <source>
        <strain evidence="1">G11</strain>
    </source>
</reference>
<protein>
    <submittedName>
        <fullName evidence="1">Uncharacterized protein</fullName>
    </submittedName>
</protein>
<keyword evidence="2" id="KW-1185">Reference proteome</keyword>
<accession>A0A9P6NXF1</accession>
<dbReference type="Proteomes" id="UP000886653">
    <property type="component" value="Unassembled WGS sequence"/>
</dbReference>